<proteinExistence type="evidence at transcript level"/>
<reference evidence="1" key="1">
    <citation type="journal article" date="2009" name="PLoS Genet.">
        <title>Sequencing, mapping, and analysis of 27,455 maize full-length cDNAs.</title>
        <authorList>
            <person name="Soderlund C."/>
            <person name="Descour A."/>
            <person name="Kudrna D."/>
            <person name="Bomhoff M."/>
            <person name="Boyd L."/>
            <person name="Currie J."/>
            <person name="Angelova A."/>
            <person name="Collura K."/>
            <person name="Wissotski M."/>
            <person name="Ashley E."/>
            <person name="Morrow D."/>
            <person name="Fernandes J."/>
            <person name="Walbot V."/>
            <person name="Yu Y."/>
        </authorList>
    </citation>
    <scope>NUCLEOTIDE SEQUENCE</scope>
    <source>
        <strain evidence="1">B73</strain>
    </source>
</reference>
<sequence length="86" mass="10148">MTVFSLSLLFHSQDISMRNSEAQIHNQEVQQHLECRQVHCSQESEVNFTSRGKIHKRQLSRPVYRGKYGHVTIFQFRLQRTSMDGI</sequence>
<dbReference type="AlphaFoldDB" id="C0PJK7"/>
<organism evidence="1">
    <name type="scientific">Zea mays</name>
    <name type="common">Maize</name>
    <dbReference type="NCBI Taxonomy" id="4577"/>
    <lineage>
        <taxon>Eukaryota</taxon>
        <taxon>Viridiplantae</taxon>
        <taxon>Streptophyta</taxon>
        <taxon>Embryophyta</taxon>
        <taxon>Tracheophyta</taxon>
        <taxon>Spermatophyta</taxon>
        <taxon>Magnoliopsida</taxon>
        <taxon>Liliopsida</taxon>
        <taxon>Poales</taxon>
        <taxon>Poaceae</taxon>
        <taxon>PACMAD clade</taxon>
        <taxon>Panicoideae</taxon>
        <taxon>Andropogonodae</taxon>
        <taxon>Andropogoneae</taxon>
        <taxon>Tripsacinae</taxon>
        <taxon>Zea</taxon>
    </lineage>
</organism>
<accession>C0PJK7</accession>
<protein>
    <submittedName>
        <fullName evidence="1">Uncharacterized protein</fullName>
    </submittedName>
</protein>
<evidence type="ECO:0000313" key="1">
    <source>
        <dbReference type="EMBL" id="ACN35373.1"/>
    </source>
</evidence>
<name>C0PJK7_MAIZE</name>
<dbReference type="EMBL" id="BT068476">
    <property type="protein sequence ID" value="ACN35373.1"/>
    <property type="molecule type" value="mRNA"/>
</dbReference>